<evidence type="ECO:0000313" key="2">
    <source>
        <dbReference type="EMBL" id="GLC48474.1"/>
    </source>
</evidence>
<dbReference type="AlphaFoldDB" id="A0A9W6BIB7"/>
<dbReference type="InterPro" id="IPR011010">
    <property type="entry name" value="DNA_brk_join_enz"/>
</dbReference>
<dbReference type="Proteomes" id="UP001165080">
    <property type="component" value="Unassembled WGS sequence"/>
</dbReference>
<keyword evidence="1" id="KW-0233">DNA recombination</keyword>
<keyword evidence="4" id="KW-1185">Reference proteome</keyword>
<reference evidence="3 4" key="2">
    <citation type="journal article" date="2023" name="Commun. Biol.">
        <title>Reorganization of the ancestral sex-determining regions during the evolution of trioecy in Pleodorina starrii.</title>
        <authorList>
            <person name="Takahashi K."/>
            <person name="Suzuki S."/>
            <person name="Kawai-Toyooka H."/>
            <person name="Yamamoto K."/>
            <person name="Hamaji T."/>
            <person name="Ootsuki R."/>
            <person name="Yamaguchi H."/>
            <person name="Kawachi M."/>
            <person name="Higashiyama T."/>
            <person name="Nozaki H."/>
        </authorList>
    </citation>
    <scope>NUCLEOTIDE SEQUENCE [LARGE SCALE GENOMIC DNA]</scope>
    <source>
        <strain evidence="3 4">NIES-4479</strain>
    </source>
</reference>
<accession>A0A9W6BIB7</accession>
<organism evidence="3 4">
    <name type="scientific">Pleodorina starrii</name>
    <dbReference type="NCBI Taxonomy" id="330485"/>
    <lineage>
        <taxon>Eukaryota</taxon>
        <taxon>Viridiplantae</taxon>
        <taxon>Chlorophyta</taxon>
        <taxon>core chlorophytes</taxon>
        <taxon>Chlorophyceae</taxon>
        <taxon>CS clade</taxon>
        <taxon>Chlamydomonadales</taxon>
        <taxon>Volvocaceae</taxon>
        <taxon>Pleodorina</taxon>
    </lineage>
</organism>
<dbReference type="EMBL" id="BRXU01000001">
    <property type="protein sequence ID" value="GLC48474.1"/>
    <property type="molecule type" value="Genomic_DNA"/>
</dbReference>
<dbReference type="GO" id="GO:0006310">
    <property type="term" value="P:DNA recombination"/>
    <property type="evidence" value="ECO:0007669"/>
    <property type="project" value="UniProtKB-KW"/>
</dbReference>
<proteinExistence type="predicted"/>
<dbReference type="EMBL" id="BRXU01000006">
    <property type="protein sequence ID" value="GLC52340.1"/>
    <property type="molecule type" value="Genomic_DNA"/>
</dbReference>
<evidence type="ECO:0000256" key="1">
    <source>
        <dbReference type="ARBA" id="ARBA00023172"/>
    </source>
</evidence>
<name>A0A9W6BIB7_9CHLO</name>
<dbReference type="GO" id="GO:0015074">
    <property type="term" value="P:DNA integration"/>
    <property type="evidence" value="ECO:0007669"/>
    <property type="project" value="InterPro"/>
</dbReference>
<reference evidence="3" key="1">
    <citation type="submission" date="2022-08" db="EMBL/GenBank/DDBJ databases">
        <authorList>
            <person name="Takahashi K."/>
            <person name="Suzuki S."/>
            <person name="Kawachi M."/>
            <person name="Higashiyama T."/>
            <person name="Nozaki H."/>
        </authorList>
    </citation>
    <scope>NUCLEOTIDE SEQUENCE</scope>
    <source>
        <strain evidence="3">NIES-4479</strain>
    </source>
</reference>
<evidence type="ECO:0000313" key="4">
    <source>
        <dbReference type="Proteomes" id="UP001165080"/>
    </source>
</evidence>
<dbReference type="InterPro" id="IPR013762">
    <property type="entry name" value="Integrase-like_cat_sf"/>
</dbReference>
<evidence type="ECO:0000313" key="3">
    <source>
        <dbReference type="EMBL" id="GLC52340.1"/>
    </source>
</evidence>
<sequence length="550" mass="57492">MFSGASLPPNFFSGRVGGSTAGAQAQSLGFGATVFPFVGVPASAGAFCFPPLSPLQAPFSASGWPGIAVGASPLLSPALGANFGPLAPPSSAPLAGLSPGLAGFISAPGPLLPGLLPAVPPVQPIGASAFSPPNPGFSAGLPPLGPAGQGVPPLGVASGRLARISGRLQAPPPAPRGEQDTVYQQGLAAVNQVLLGALSGKTVDRQDASTAEFLDWLARCGRGRSWADCTPDDVLVYMVTWWLPHHRGRDGGEVGPSAVKGCLSALSGFFARAGRTGPYNAHTGQGNPCDCVWVEDFRAAYQRTRVLAGVSEVSAVPMTYAKYRALVAQLWGAVAQAPCSLERIVLLRDLLCVLLLWQTAFRGHDIGKLGLGDFVDPAQPDRPYTGFPLPPPWLWGSEAAPTLGFRQRGTKTYKLARAPLVLLEPNSAEPALCIPRTLAHYVWCCSQPDAPAGSAVVDLLFRPLAADKRSFKDTALTSASLAARVRLHLEAAGLHDQEAVHSFRRGALQAAEAAGGEVPTLLGLGQLRSLATLSRYLDRHRHERDVRPRS</sequence>
<gene>
    <name evidence="3" type="primary">PLESTB004426</name>
    <name evidence="2" type="synonym">PLESTB004309</name>
    <name evidence="2" type="ORF">PLESTB_000101900</name>
    <name evidence="3" type="ORF">PLESTB_000618500</name>
</gene>
<comment type="caution">
    <text evidence="3">The sequence shown here is derived from an EMBL/GenBank/DDBJ whole genome shotgun (WGS) entry which is preliminary data.</text>
</comment>
<protein>
    <submittedName>
        <fullName evidence="3">Uncharacterized protein</fullName>
    </submittedName>
</protein>
<dbReference type="Gene3D" id="1.10.443.10">
    <property type="entry name" value="Intergrase catalytic core"/>
    <property type="match status" value="1"/>
</dbReference>
<dbReference type="GO" id="GO:0003677">
    <property type="term" value="F:DNA binding"/>
    <property type="evidence" value="ECO:0007669"/>
    <property type="project" value="InterPro"/>
</dbReference>
<dbReference type="SUPFAM" id="SSF56349">
    <property type="entry name" value="DNA breaking-rejoining enzymes"/>
    <property type="match status" value="1"/>
</dbReference>